<sequence>MSFNRIDIDRWGRKPYFEHYMKESKCTYSITVNLNITTLLNMIRNKNVKLYPVFIYMVSRVINLYTEFRTSFNDKRQLGYWDEMSPSYTIFHKEDHTFSVTWTDYSNDFSLFYKRYLRDLEQFGNKKGLWSRGELPANTFSISFLPWVSFTGFNLNLYNDAEYLLPIITGGKYFSVGEEVFLPVSLQVHHAVCDGYHVSIFVNDLQKLVDSCEEWLI</sequence>
<dbReference type="Proteomes" id="UP000198534">
    <property type="component" value="Unassembled WGS sequence"/>
</dbReference>
<keyword evidence="6 10" id="KW-0808">Transferase</keyword>
<dbReference type="GO" id="GO:0008811">
    <property type="term" value="F:chloramphenicol O-acetyltransferase activity"/>
    <property type="evidence" value="ECO:0007669"/>
    <property type="project" value="UniProtKB-EC"/>
</dbReference>
<dbReference type="SMART" id="SM01059">
    <property type="entry name" value="CAT"/>
    <property type="match status" value="1"/>
</dbReference>
<dbReference type="InterPro" id="IPR018372">
    <property type="entry name" value="Chloramphenicol_AcTrfase_AS"/>
</dbReference>
<evidence type="ECO:0000256" key="5">
    <source>
        <dbReference type="ARBA" id="ARBA00020291"/>
    </source>
</evidence>
<reference evidence="12 13" key="1">
    <citation type="submission" date="2016-10" db="EMBL/GenBank/DDBJ databases">
        <authorList>
            <person name="de Groot N.N."/>
        </authorList>
    </citation>
    <scope>NUCLEOTIDE SEQUENCE [LARGE SCALE GENOMIC DNA]</scope>
    <source>
        <strain evidence="12 13">DSM 45610</strain>
    </source>
</reference>
<evidence type="ECO:0000256" key="4">
    <source>
        <dbReference type="ARBA" id="ARBA00013235"/>
    </source>
</evidence>
<dbReference type="OrthoDB" id="9801766at2"/>
<gene>
    <name evidence="12" type="ORF">SAMN05444487_114102</name>
</gene>
<proteinExistence type="inferred from homology"/>
<protein>
    <recommendedName>
        <fullName evidence="5 10">Chloramphenicol acetyltransferase</fullName>
        <ecNumber evidence="4 10">2.3.1.28</ecNumber>
    </recommendedName>
</protein>
<evidence type="ECO:0000256" key="9">
    <source>
        <dbReference type="PIRSR" id="PIRSR000440-1"/>
    </source>
</evidence>
<evidence type="ECO:0000256" key="7">
    <source>
        <dbReference type="ARBA" id="ARBA00023251"/>
    </source>
</evidence>
<dbReference type="STRING" id="1048340.SAMN05444487_114102"/>
<dbReference type="EC" id="2.3.1.28" evidence="4 10"/>
<accession>A0A1H3AXM8</accession>
<evidence type="ECO:0000256" key="6">
    <source>
        <dbReference type="ARBA" id="ARBA00022679"/>
    </source>
</evidence>
<feature type="active site" description="Proton acceptor" evidence="9">
    <location>
        <position position="190"/>
    </location>
</feature>
<evidence type="ECO:0000256" key="2">
    <source>
        <dbReference type="ARBA" id="ARBA00010571"/>
    </source>
</evidence>
<comment type="similarity">
    <text evidence="2 11">Belongs to the chloramphenicol acetyltransferase family.</text>
</comment>
<organism evidence="12 13">
    <name type="scientific">Marininema mesophilum</name>
    <dbReference type="NCBI Taxonomy" id="1048340"/>
    <lineage>
        <taxon>Bacteria</taxon>
        <taxon>Bacillati</taxon>
        <taxon>Bacillota</taxon>
        <taxon>Bacilli</taxon>
        <taxon>Bacillales</taxon>
        <taxon>Thermoactinomycetaceae</taxon>
        <taxon>Marininema</taxon>
    </lineage>
</organism>
<keyword evidence="13" id="KW-1185">Reference proteome</keyword>
<dbReference type="SUPFAM" id="SSF52777">
    <property type="entry name" value="CoA-dependent acyltransferases"/>
    <property type="match status" value="1"/>
</dbReference>
<dbReference type="PROSITE" id="PS00100">
    <property type="entry name" value="CAT"/>
    <property type="match status" value="1"/>
</dbReference>
<evidence type="ECO:0000313" key="13">
    <source>
        <dbReference type="Proteomes" id="UP000198534"/>
    </source>
</evidence>
<keyword evidence="8 10" id="KW-0012">Acyltransferase</keyword>
<dbReference type="AlphaFoldDB" id="A0A1H3AXM8"/>
<dbReference type="GO" id="GO:0046677">
    <property type="term" value="P:response to antibiotic"/>
    <property type="evidence" value="ECO:0007669"/>
    <property type="project" value="UniProtKB-KW"/>
</dbReference>
<evidence type="ECO:0000256" key="8">
    <source>
        <dbReference type="ARBA" id="ARBA00023315"/>
    </source>
</evidence>
<dbReference type="Pfam" id="PF00302">
    <property type="entry name" value="CAT"/>
    <property type="match status" value="1"/>
</dbReference>
<keyword evidence="7 10" id="KW-0046">Antibiotic resistance</keyword>
<evidence type="ECO:0000256" key="11">
    <source>
        <dbReference type="RuleBase" id="RU004156"/>
    </source>
</evidence>
<evidence type="ECO:0000256" key="3">
    <source>
        <dbReference type="ARBA" id="ARBA00011233"/>
    </source>
</evidence>
<dbReference type="PIRSF" id="PIRSF000440">
    <property type="entry name" value="CAT"/>
    <property type="match status" value="1"/>
</dbReference>
<dbReference type="PANTHER" id="PTHR38474">
    <property type="entry name" value="SLR0299 PROTEIN"/>
    <property type="match status" value="1"/>
</dbReference>
<evidence type="ECO:0000313" key="12">
    <source>
        <dbReference type="EMBL" id="SDX34447.1"/>
    </source>
</evidence>
<evidence type="ECO:0000256" key="10">
    <source>
        <dbReference type="RuleBase" id="RU000503"/>
    </source>
</evidence>
<dbReference type="NCBIfam" id="NF000491">
    <property type="entry name" value="chloram_CatA"/>
    <property type="match status" value="1"/>
</dbReference>
<dbReference type="PANTHER" id="PTHR38474:SF2">
    <property type="entry name" value="CHLORAMPHENICOL ACETYLTRANSFERASE"/>
    <property type="match status" value="1"/>
</dbReference>
<dbReference type="Gene3D" id="3.30.559.10">
    <property type="entry name" value="Chloramphenicol acetyltransferase-like domain"/>
    <property type="match status" value="1"/>
</dbReference>
<comment type="function">
    <text evidence="1 10">This enzyme is an effector of chloramphenicol resistance in bacteria.</text>
</comment>
<dbReference type="InterPro" id="IPR023213">
    <property type="entry name" value="CAT-like_dom_sf"/>
</dbReference>
<dbReference type="EMBL" id="FNNQ01000014">
    <property type="protein sequence ID" value="SDX34447.1"/>
    <property type="molecule type" value="Genomic_DNA"/>
</dbReference>
<comment type="subunit">
    <text evidence="3">Homotrimer.</text>
</comment>
<comment type="catalytic activity">
    <reaction evidence="10">
        <text>chloramphenicol + acetyl-CoA = chloramphenicol 3-acetate + CoA</text>
        <dbReference type="Rhea" id="RHEA:18421"/>
        <dbReference type="ChEBI" id="CHEBI:16730"/>
        <dbReference type="ChEBI" id="CHEBI:17698"/>
        <dbReference type="ChEBI" id="CHEBI:57287"/>
        <dbReference type="ChEBI" id="CHEBI:57288"/>
        <dbReference type="EC" id="2.3.1.28"/>
    </reaction>
</comment>
<name>A0A1H3AXM8_9BACL</name>
<dbReference type="InterPro" id="IPR001707">
    <property type="entry name" value="Cmp_AcTrfase"/>
</dbReference>
<dbReference type="RefSeq" id="WP_091742005.1">
    <property type="nucleotide sequence ID" value="NZ_FNNQ01000014.1"/>
</dbReference>
<evidence type="ECO:0000256" key="1">
    <source>
        <dbReference type="ARBA" id="ARBA00002150"/>
    </source>
</evidence>